<dbReference type="Proteomes" id="UP000236333">
    <property type="component" value="Unassembled WGS sequence"/>
</dbReference>
<organism evidence="2 3">
    <name type="scientific">Tetrabaena socialis</name>
    <dbReference type="NCBI Taxonomy" id="47790"/>
    <lineage>
        <taxon>Eukaryota</taxon>
        <taxon>Viridiplantae</taxon>
        <taxon>Chlorophyta</taxon>
        <taxon>core chlorophytes</taxon>
        <taxon>Chlorophyceae</taxon>
        <taxon>CS clade</taxon>
        <taxon>Chlamydomonadales</taxon>
        <taxon>Tetrabaenaceae</taxon>
        <taxon>Tetrabaena</taxon>
    </lineage>
</organism>
<dbReference type="OrthoDB" id="424465at2759"/>
<feature type="compositionally biased region" description="Basic and acidic residues" evidence="1">
    <location>
        <begin position="600"/>
        <end position="611"/>
    </location>
</feature>
<dbReference type="InterPro" id="IPR050910">
    <property type="entry name" value="JMJD6_ArgDemeth/LysHydrox"/>
</dbReference>
<dbReference type="EMBL" id="PGGS01000008">
    <property type="protein sequence ID" value="PNH12473.1"/>
    <property type="molecule type" value="Genomic_DNA"/>
</dbReference>
<name>A0A2J8AIY4_9CHLO</name>
<sequence>MDPVDAQLRQLGLGVLSVLPDHLISYVTFLLDLEDVVRLACCSRLLRVFACEVRGGAGGRKRWALYPPHTPPPGLVLDDDGEDVHPDDGLTSLQWFLEIYPTLPPERRPIEFVQHPGDHANGQPDQLPNGQCGTSSAATGHGLGAADGVGGGGGAGGGFWEGDLCPEELAVWRRQRGLGRWLRRLWEAQPSTRPAIEACLSKHLHGAFWRELLAAVAPRQEPHPAPAAASAAAAGPDGPCGAGRMGAGSEGPGVPCGQSSGLGLLPLVGADAVVFLLGRVVVKVFTHELPAMRALMCALESHVPRVLLSFAAAATAAPPPPPALHPPGSGCDSPPAAADLLRTMLPQPVSEGPGSAADREEAMREGTEGAAKSAEAVELLYVVERQLQGTHVLLEVWDELGPEQRLGVAEALGRVVGAMHSAAGAAAAAPRGAADDGTAASGAPLGVEGWRQLLRSRAVWHDREDHIWVSGLGAWSESGWKTEAVAPLPATQQQEQQLHAPLANGAAGAATLGTPVDAAADATDSAPAAPAQQGQPACDVPLASEWWPFVQHLRWRQAELLQGLQEAELPAWVKEQLPRYLPADPAQLLGFSPSASVQQARDDESIAERSDGPPIAVRSDGPAVPPLLLHGDVSATNIVLQHPTVAAAALADGHCAVPAAGAVHVPSAAAAAALELRLVDFSDAGHGDPLLELVPVMVSCLGCSRPAMERFWAAYRSSADPRRLWPRRGRQRIGSVGAGALGAGGVCGAEAEAAGVMEGGRGALSRDAPALSYCAMCYCLLHEEAEVMMQRAWPAEDGAGAGAGKAVAGSTPGAVQRPWTLEKLATALWGFLDEP</sequence>
<dbReference type="PANTHER" id="PTHR12480:SF35">
    <property type="entry name" value="TRANSCRIPTION FACTOR JUMONJI, JMJC DOMAIN-CONTAINING PROTEIN"/>
    <property type="match status" value="1"/>
</dbReference>
<comment type="caution">
    <text evidence="2">The sequence shown here is derived from an EMBL/GenBank/DDBJ whole genome shotgun (WGS) entry which is preliminary data.</text>
</comment>
<dbReference type="GO" id="GO:0005737">
    <property type="term" value="C:cytoplasm"/>
    <property type="evidence" value="ECO:0007669"/>
    <property type="project" value="TreeGrafter"/>
</dbReference>
<evidence type="ECO:0000313" key="2">
    <source>
        <dbReference type="EMBL" id="PNH12473.1"/>
    </source>
</evidence>
<reference evidence="2 3" key="1">
    <citation type="journal article" date="2017" name="Mol. Biol. Evol.">
        <title>The 4-celled Tetrabaena socialis nuclear genome reveals the essential components for genetic control of cell number at the origin of multicellularity in the volvocine lineage.</title>
        <authorList>
            <person name="Featherston J."/>
            <person name="Arakaki Y."/>
            <person name="Hanschen E.R."/>
            <person name="Ferris P.J."/>
            <person name="Michod R.E."/>
            <person name="Olson B.J.S.C."/>
            <person name="Nozaki H."/>
            <person name="Durand P.M."/>
        </authorList>
    </citation>
    <scope>NUCLEOTIDE SEQUENCE [LARGE SCALE GENOMIC DNA]</scope>
    <source>
        <strain evidence="2 3">NIES-571</strain>
    </source>
</reference>
<accession>A0A2J8AIY4</accession>
<proteinExistence type="predicted"/>
<evidence type="ECO:0008006" key="4">
    <source>
        <dbReference type="Google" id="ProtNLM"/>
    </source>
</evidence>
<dbReference type="PANTHER" id="PTHR12480">
    <property type="entry name" value="ARGININE DEMETHYLASE AND LYSYL-HYDROXYLASE JMJD"/>
    <property type="match status" value="1"/>
</dbReference>
<evidence type="ECO:0000313" key="3">
    <source>
        <dbReference type="Proteomes" id="UP000236333"/>
    </source>
</evidence>
<feature type="compositionally biased region" description="Low complexity" evidence="1">
    <location>
        <begin position="226"/>
        <end position="237"/>
    </location>
</feature>
<feature type="compositionally biased region" description="Gly residues" evidence="1">
    <location>
        <begin position="238"/>
        <end position="251"/>
    </location>
</feature>
<dbReference type="AlphaFoldDB" id="A0A2J8AIY4"/>
<keyword evidence="3" id="KW-1185">Reference proteome</keyword>
<evidence type="ECO:0000256" key="1">
    <source>
        <dbReference type="SAM" id="MobiDB-lite"/>
    </source>
</evidence>
<dbReference type="Gene3D" id="2.60.120.650">
    <property type="entry name" value="Cupin"/>
    <property type="match status" value="1"/>
</dbReference>
<feature type="region of interest" description="Disordered" evidence="1">
    <location>
        <begin position="594"/>
        <end position="617"/>
    </location>
</feature>
<dbReference type="SUPFAM" id="SSF81383">
    <property type="entry name" value="F-box domain"/>
    <property type="match status" value="1"/>
</dbReference>
<gene>
    <name evidence="2" type="ORF">TSOC_000579</name>
</gene>
<feature type="region of interest" description="Disordered" evidence="1">
    <location>
        <begin position="220"/>
        <end position="252"/>
    </location>
</feature>
<dbReference type="InterPro" id="IPR036047">
    <property type="entry name" value="F-box-like_dom_sf"/>
</dbReference>
<protein>
    <recommendedName>
        <fullName evidence="4">F-box domain-containing protein</fullName>
    </recommendedName>
</protein>